<keyword evidence="3" id="KW-1185">Reference proteome</keyword>
<sequence>MESTQEASQPDAIDPLPNSSKGTSVHDLRPLSQKKSDDEDERPKKTQKKPIKKALEWGKMKAWQKIPKEDRDKIQEY</sequence>
<dbReference type="Proteomes" id="UP001054821">
    <property type="component" value="Chromosome 8"/>
</dbReference>
<dbReference type="AlphaFoldDB" id="A0AAD4UT62"/>
<gene>
    <name evidence="2" type="ORF">L3X38_041502</name>
</gene>
<feature type="compositionally biased region" description="Basic and acidic residues" evidence="1">
    <location>
        <begin position="24"/>
        <end position="44"/>
    </location>
</feature>
<feature type="region of interest" description="Disordered" evidence="1">
    <location>
        <begin position="1"/>
        <end position="77"/>
    </location>
</feature>
<dbReference type="EMBL" id="JAJFAZ020000008">
    <property type="protein sequence ID" value="KAI5312329.1"/>
    <property type="molecule type" value="Genomic_DNA"/>
</dbReference>
<comment type="caution">
    <text evidence="2">The sequence shown here is derived from an EMBL/GenBank/DDBJ whole genome shotgun (WGS) entry which is preliminary data.</text>
</comment>
<evidence type="ECO:0000256" key="1">
    <source>
        <dbReference type="SAM" id="MobiDB-lite"/>
    </source>
</evidence>
<accession>A0AAD4UT62</accession>
<evidence type="ECO:0000313" key="2">
    <source>
        <dbReference type="EMBL" id="KAI5312329.1"/>
    </source>
</evidence>
<protein>
    <submittedName>
        <fullName evidence="2">Uncharacterized protein</fullName>
    </submittedName>
</protein>
<reference evidence="2 3" key="1">
    <citation type="journal article" date="2022" name="G3 (Bethesda)">
        <title>Whole-genome sequence and methylome profiling of the almond [Prunus dulcis (Mill.) D.A. Webb] cultivar 'Nonpareil'.</title>
        <authorList>
            <person name="D'Amico-Willman K.M."/>
            <person name="Ouma W.Z."/>
            <person name="Meulia T."/>
            <person name="Sideli G.M."/>
            <person name="Gradziel T.M."/>
            <person name="Fresnedo-Ramirez J."/>
        </authorList>
    </citation>
    <scope>NUCLEOTIDE SEQUENCE [LARGE SCALE GENOMIC DNA]</scope>
    <source>
        <strain evidence="2">Clone GOH B32 T37-40</strain>
    </source>
</reference>
<proteinExistence type="predicted"/>
<organism evidence="2 3">
    <name type="scientific">Prunus dulcis</name>
    <name type="common">Almond</name>
    <name type="synonym">Amygdalus dulcis</name>
    <dbReference type="NCBI Taxonomy" id="3755"/>
    <lineage>
        <taxon>Eukaryota</taxon>
        <taxon>Viridiplantae</taxon>
        <taxon>Streptophyta</taxon>
        <taxon>Embryophyta</taxon>
        <taxon>Tracheophyta</taxon>
        <taxon>Spermatophyta</taxon>
        <taxon>Magnoliopsida</taxon>
        <taxon>eudicotyledons</taxon>
        <taxon>Gunneridae</taxon>
        <taxon>Pentapetalae</taxon>
        <taxon>rosids</taxon>
        <taxon>fabids</taxon>
        <taxon>Rosales</taxon>
        <taxon>Rosaceae</taxon>
        <taxon>Amygdaloideae</taxon>
        <taxon>Amygdaleae</taxon>
        <taxon>Prunus</taxon>
    </lineage>
</organism>
<name>A0AAD4UT62_PRUDU</name>
<feature type="compositionally biased region" description="Basic and acidic residues" evidence="1">
    <location>
        <begin position="66"/>
        <end position="77"/>
    </location>
</feature>
<evidence type="ECO:0000313" key="3">
    <source>
        <dbReference type="Proteomes" id="UP001054821"/>
    </source>
</evidence>